<keyword evidence="2" id="KW-0964">Secreted</keyword>
<sequence length="445" mass="49640">MLTAHLECKTLHSPAPPGPPAPPIYQRCLKKTADVFFVVDTSSSLKRNYNVIKELDFVGDVIKAFDLGIDQVRTGMMTFTTNTEILYQLDDFKTEKEIAKILDDRKNFERYYWKGGNTNIGKALRLLIDEGLSTSHGSRTDVPQIAVILTDGDPNNSTVFASALLKLRKTNIIVFAIGVGPKRNPENLLKIAGDPERVFQLEDYDSLGAIRKELVDKLCDKEQNDEVKPNPCDKEKPCDGAMADVIFVADSSRSLGVEKFDKLKLFAKAVVKRFTVSPNDIQVGFINFGNSSKFEFKLNSYRDQDEVMKAISKVQYLDDGERMQLTFTGKALRMLKQKGFKKRNGGRGGKVPKIAIIITDGEPTDIVDTHRLAKEVKQQGIIIFAIGVGDHMKEDEINLLASDPKNKHAFLVENYDSLSFIEAALANKTCTAAIQTISMPPDSFY</sequence>
<dbReference type="PANTHER" id="PTHR24020:SF20">
    <property type="entry name" value="PH DOMAIN-CONTAINING PROTEIN"/>
    <property type="match status" value="1"/>
</dbReference>
<feature type="domain" description="VWFA" evidence="6">
    <location>
        <begin position="34"/>
        <end position="218"/>
    </location>
</feature>
<dbReference type="Proteomes" id="UP000507470">
    <property type="component" value="Unassembled WGS sequence"/>
</dbReference>
<evidence type="ECO:0000256" key="4">
    <source>
        <dbReference type="ARBA" id="ARBA00022737"/>
    </source>
</evidence>
<proteinExistence type="predicted"/>
<dbReference type="PANTHER" id="PTHR24020">
    <property type="entry name" value="COLLAGEN ALPHA"/>
    <property type="match status" value="1"/>
</dbReference>
<evidence type="ECO:0000256" key="1">
    <source>
        <dbReference type="ARBA" id="ARBA00004613"/>
    </source>
</evidence>
<accession>A0A6J8BIN1</accession>
<dbReference type="GO" id="GO:0005576">
    <property type="term" value="C:extracellular region"/>
    <property type="evidence" value="ECO:0007669"/>
    <property type="project" value="UniProtKB-SubCell"/>
</dbReference>
<dbReference type="SUPFAM" id="SSF53300">
    <property type="entry name" value="vWA-like"/>
    <property type="match status" value="2"/>
</dbReference>
<dbReference type="AlphaFoldDB" id="A0A6J8BIN1"/>
<dbReference type="FunFam" id="3.40.50.410:FF:000004">
    <property type="entry name" value="collagen alpha-6(VI) chain"/>
    <property type="match status" value="1"/>
</dbReference>
<dbReference type="CDD" id="cd01472">
    <property type="entry name" value="vWA_collagen"/>
    <property type="match status" value="1"/>
</dbReference>
<evidence type="ECO:0000313" key="7">
    <source>
        <dbReference type="EMBL" id="CAC5383552.1"/>
    </source>
</evidence>
<evidence type="ECO:0000313" key="8">
    <source>
        <dbReference type="Proteomes" id="UP000507470"/>
    </source>
</evidence>
<evidence type="ECO:0000256" key="5">
    <source>
        <dbReference type="ARBA" id="ARBA00023180"/>
    </source>
</evidence>
<dbReference type="InterPro" id="IPR036465">
    <property type="entry name" value="vWFA_dom_sf"/>
</dbReference>
<organism evidence="7 8">
    <name type="scientific">Mytilus coruscus</name>
    <name type="common">Sea mussel</name>
    <dbReference type="NCBI Taxonomy" id="42192"/>
    <lineage>
        <taxon>Eukaryota</taxon>
        <taxon>Metazoa</taxon>
        <taxon>Spiralia</taxon>
        <taxon>Lophotrochozoa</taxon>
        <taxon>Mollusca</taxon>
        <taxon>Bivalvia</taxon>
        <taxon>Autobranchia</taxon>
        <taxon>Pteriomorphia</taxon>
        <taxon>Mytilida</taxon>
        <taxon>Mytiloidea</taxon>
        <taxon>Mytilidae</taxon>
        <taxon>Mytilinae</taxon>
        <taxon>Mytilus</taxon>
    </lineage>
</organism>
<dbReference type="CDD" id="cd01450">
    <property type="entry name" value="vWFA_subfamily_ECM"/>
    <property type="match status" value="1"/>
</dbReference>
<reference evidence="7 8" key="1">
    <citation type="submission" date="2020-06" db="EMBL/GenBank/DDBJ databases">
        <authorList>
            <person name="Li R."/>
            <person name="Bekaert M."/>
        </authorList>
    </citation>
    <scope>NUCLEOTIDE SEQUENCE [LARGE SCALE GENOMIC DNA]</scope>
    <source>
        <strain evidence="8">wild</strain>
    </source>
</reference>
<keyword evidence="8" id="KW-1185">Reference proteome</keyword>
<feature type="domain" description="VWFA" evidence="6">
    <location>
        <begin position="244"/>
        <end position="425"/>
    </location>
</feature>
<dbReference type="InterPro" id="IPR050525">
    <property type="entry name" value="ECM_Assembly_Org"/>
</dbReference>
<gene>
    <name evidence="7" type="ORF">MCOR_19285</name>
</gene>
<evidence type="ECO:0000256" key="3">
    <source>
        <dbReference type="ARBA" id="ARBA00022729"/>
    </source>
</evidence>
<dbReference type="Pfam" id="PF00092">
    <property type="entry name" value="VWA"/>
    <property type="match status" value="2"/>
</dbReference>
<dbReference type="PROSITE" id="PS50234">
    <property type="entry name" value="VWFA"/>
    <property type="match status" value="2"/>
</dbReference>
<keyword evidence="5" id="KW-0325">Glycoprotein</keyword>
<keyword evidence="4" id="KW-0677">Repeat</keyword>
<dbReference type="SMART" id="SM00327">
    <property type="entry name" value="VWA"/>
    <property type="match status" value="2"/>
</dbReference>
<evidence type="ECO:0000256" key="2">
    <source>
        <dbReference type="ARBA" id="ARBA00022525"/>
    </source>
</evidence>
<protein>
    <submittedName>
        <fullName evidence="7">COL6A</fullName>
    </submittedName>
</protein>
<keyword evidence="3" id="KW-0732">Signal</keyword>
<evidence type="ECO:0000259" key="6">
    <source>
        <dbReference type="PROSITE" id="PS50234"/>
    </source>
</evidence>
<dbReference type="InterPro" id="IPR002035">
    <property type="entry name" value="VWF_A"/>
</dbReference>
<name>A0A6J8BIN1_MYTCO</name>
<dbReference type="EMBL" id="CACVKT020003408">
    <property type="protein sequence ID" value="CAC5383552.1"/>
    <property type="molecule type" value="Genomic_DNA"/>
</dbReference>
<comment type="subcellular location">
    <subcellularLocation>
        <location evidence="1">Secreted</location>
    </subcellularLocation>
</comment>
<dbReference type="Gene3D" id="3.40.50.410">
    <property type="entry name" value="von Willebrand factor, type A domain"/>
    <property type="match status" value="2"/>
</dbReference>
<dbReference type="PRINTS" id="PR00453">
    <property type="entry name" value="VWFADOMAIN"/>
</dbReference>
<dbReference type="OrthoDB" id="6119783at2759"/>